<name>A0A6L2JM37_TANCI</name>
<protein>
    <submittedName>
        <fullName evidence="1">Uncharacterized protein</fullName>
    </submittedName>
</protein>
<comment type="caution">
    <text evidence="1">The sequence shown here is derived from an EMBL/GenBank/DDBJ whole genome shotgun (WGS) entry which is preliminary data.</text>
</comment>
<sequence>MAKKDMDMYHSRLTQVNLDELIIKYNIPRDLHPRPPSKEFVMSELSDDAIGVYHRVFDFSVGSFGAQQGCYRRGALLRRAPSLVCIDDNRSCIKSWKSGFFLIDRRVILDYMSLRHPSSVIGDPKPPVGSYSQKDVRRLSAHVVNLRDISDGVLVMSGLIMSILDFLCLPESTGAEVYEEPYHDISAKVLTEDETFKKRKASLSDAPSGHVAKRTWSAMAQSSGSTTWPNIFADNSKESDVDEDACVEIPLITHLRSAVVIPTEGNQSGGSVPPAAEGPSIQDSQGKAIMTDAAGASSVGGSRPRPSSGLAPSVQDFYEYVIHRYLFSFSPGPYYALYLEDGVAGSCEFSREEWHAPHQPTLSVLTKKVYGLKKQVTDLNDKLSSSDIAFVKAKAKAKGSFQSLVRKFLASDEFRRVQGELLFWLPGFERGGVPAPKDTRVSPPMANESTVTPVSLSLELPSNDALFSYVAALGQNEEWVNAMVDIPNDRMTDRAVNESTEIFVHGVAHPVNENVAGHLWLVCRNLLPPAPMMF</sequence>
<proteinExistence type="predicted"/>
<reference evidence="1" key="1">
    <citation type="journal article" date="2019" name="Sci. Rep.">
        <title>Draft genome of Tanacetum cinerariifolium, the natural source of mosquito coil.</title>
        <authorList>
            <person name="Yamashiro T."/>
            <person name="Shiraishi A."/>
            <person name="Satake H."/>
            <person name="Nakayama K."/>
        </authorList>
    </citation>
    <scope>NUCLEOTIDE SEQUENCE</scope>
</reference>
<gene>
    <name evidence="1" type="ORF">Tci_008702</name>
</gene>
<dbReference type="EMBL" id="BKCJ010000842">
    <property type="protein sequence ID" value="GEU36724.1"/>
    <property type="molecule type" value="Genomic_DNA"/>
</dbReference>
<accession>A0A6L2JM37</accession>
<evidence type="ECO:0000313" key="1">
    <source>
        <dbReference type="EMBL" id="GEU36724.1"/>
    </source>
</evidence>
<dbReference type="AlphaFoldDB" id="A0A6L2JM37"/>
<organism evidence="1">
    <name type="scientific">Tanacetum cinerariifolium</name>
    <name type="common">Dalmatian daisy</name>
    <name type="synonym">Chrysanthemum cinerariifolium</name>
    <dbReference type="NCBI Taxonomy" id="118510"/>
    <lineage>
        <taxon>Eukaryota</taxon>
        <taxon>Viridiplantae</taxon>
        <taxon>Streptophyta</taxon>
        <taxon>Embryophyta</taxon>
        <taxon>Tracheophyta</taxon>
        <taxon>Spermatophyta</taxon>
        <taxon>Magnoliopsida</taxon>
        <taxon>eudicotyledons</taxon>
        <taxon>Gunneridae</taxon>
        <taxon>Pentapetalae</taxon>
        <taxon>asterids</taxon>
        <taxon>campanulids</taxon>
        <taxon>Asterales</taxon>
        <taxon>Asteraceae</taxon>
        <taxon>Asteroideae</taxon>
        <taxon>Anthemideae</taxon>
        <taxon>Anthemidinae</taxon>
        <taxon>Tanacetum</taxon>
    </lineage>
</organism>